<organism evidence="2 3">
    <name type="scientific">Paenibacillus hodogayensis</name>
    <dbReference type="NCBI Taxonomy" id="279208"/>
    <lineage>
        <taxon>Bacteria</taxon>
        <taxon>Bacillati</taxon>
        <taxon>Bacillota</taxon>
        <taxon>Bacilli</taxon>
        <taxon>Bacillales</taxon>
        <taxon>Paenibacillaceae</taxon>
        <taxon>Paenibacillus</taxon>
    </lineage>
</organism>
<comment type="caution">
    <text evidence="2">The sequence shown here is derived from an EMBL/GenBank/DDBJ whole genome shotgun (WGS) entry which is preliminary data.</text>
</comment>
<dbReference type="InterPro" id="IPR010981">
    <property type="entry name" value="SinR/SinI_dimer_dom"/>
</dbReference>
<gene>
    <name evidence="2" type="ORF">ACFFNY_19035</name>
</gene>
<evidence type="ECO:0000259" key="1">
    <source>
        <dbReference type="PROSITE" id="PS51500"/>
    </source>
</evidence>
<evidence type="ECO:0000313" key="3">
    <source>
        <dbReference type="Proteomes" id="UP001589619"/>
    </source>
</evidence>
<protein>
    <submittedName>
        <fullName evidence="2">Anti-repressor SinI family protein</fullName>
    </submittedName>
</protein>
<sequence length="50" mass="5768">MQGFRLNPNDYKLDPNWVHLMLAAKQIGISVDEIRQFLRQSPSAEEEPSP</sequence>
<dbReference type="InterPro" id="IPR036281">
    <property type="entry name" value="SinR/SinI_dimer_dom_sf"/>
</dbReference>
<dbReference type="EMBL" id="JBHMAG010000013">
    <property type="protein sequence ID" value="MFB9753667.1"/>
    <property type="molecule type" value="Genomic_DNA"/>
</dbReference>
<reference evidence="2 3" key="1">
    <citation type="submission" date="2024-09" db="EMBL/GenBank/DDBJ databases">
        <authorList>
            <person name="Sun Q."/>
            <person name="Mori K."/>
        </authorList>
    </citation>
    <scope>NUCLEOTIDE SEQUENCE [LARGE SCALE GENOMIC DNA]</scope>
    <source>
        <strain evidence="2 3">JCM 12520</strain>
    </source>
</reference>
<accession>A0ABV5VZQ1</accession>
<keyword evidence="3" id="KW-1185">Reference proteome</keyword>
<proteinExistence type="predicted"/>
<feature type="domain" description="Sin" evidence="1">
    <location>
        <begin position="4"/>
        <end position="42"/>
    </location>
</feature>
<dbReference type="Pfam" id="PF08671">
    <property type="entry name" value="SinI"/>
    <property type="match status" value="1"/>
</dbReference>
<evidence type="ECO:0000313" key="2">
    <source>
        <dbReference type="EMBL" id="MFB9753667.1"/>
    </source>
</evidence>
<dbReference type="PROSITE" id="PS51500">
    <property type="entry name" value="SIN"/>
    <property type="match status" value="1"/>
</dbReference>
<name>A0ABV5VZQ1_9BACL</name>
<dbReference type="Proteomes" id="UP001589619">
    <property type="component" value="Unassembled WGS sequence"/>
</dbReference>
<dbReference type="SUPFAM" id="SSF47406">
    <property type="entry name" value="SinR repressor dimerisation domain-like"/>
    <property type="match status" value="1"/>
</dbReference>
<dbReference type="RefSeq" id="WP_344914742.1">
    <property type="nucleotide sequence ID" value="NZ_BAAAYO010000014.1"/>
</dbReference>